<dbReference type="Gene3D" id="3.40.50.300">
    <property type="entry name" value="P-loop containing nucleotide triphosphate hydrolases"/>
    <property type="match status" value="1"/>
</dbReference>
<feature type="compositionally biased region" description="Low complexity" evidence="1">
    <location>
        <begin position="840"/>
        <end position="859"/>
    </location>
</feature>
<feature type="region of interest" description="Disordered" evidence="1">
    <location>
        <begin position="659"/>
        <end position="805"/>
    </location>
</feature>
<evidence type="ECO:0000256" key="2">
    <source>
        <dbReference type="SAM" id="SignalP"/>
    </source>
</evidence>
<dbReference type="EMBL" id="CAJNDS010000114">
    <property type="protein sequence ID" value="CAE6962718.1"/>
    <property type="molecule type" value="Genomic_DNA"/>
</dbReference>
<evidence type="ECO:0000256" key="1">
    <source>
        <dbReference type="SAM" id="MobiDB-lite"/>
    </source>
</evidence>
<dbReference type="InterPro" id="IPR027417">
    <property type="entry name" value="P-loop_NTPase"/>
</dbReference>
<accession>A0A812HWA6</accession>
<dbReference type="OrthoDB" id="406648at2759"/>
<keyword evidence="4" id="KW-1185">Reference proteome</keyword>
<keyword evidence="2" id="KW-0732">Signal</keyword>
<dbReference type="AlphaFoldDB" id="A0A812HWA6"/>
<dbReference type="Proteomes" id="UP000604046">
    <property type="component" value="Unassembled WGS sequence"/>
</dbReference>
<reference evidence="3" key="1">
    <citation type="submission" date="2021-02" db="EMBL/GenBank/DDBJ databases">
        <authorList>
            <person name="Dougan E. K."/>
            <person name="Rhodes N."/>
            <person name="Thang M."/>
            <person name="Chan C."/>
        </authorList>
    </citation>
    <scope>NUCLEOTIDE SEQUENCE</scope>
</reference>
<proteinExistence type="predicted"/>
<evidence type="ECO:0000313" key="4">
    <source>
        <dbReference type="Proteomes" id="UP000604046"/>
    </source>
</evidence>
<organism evidence="3 4">
    <name type="scientific">Symbiodinium natans</name>
    <dbReference type="NCBI Taxonomy" id="878477"/>
    <lineage>
        <taxon>Eukaryota</taxon>
        <taxon>Sar</taxon>
        <taxon>Alveolata</taxon>
        <taxon>Dinophyceae</taxon>
        <taxon>Suessiales</taxon>
        <taxon>Symbiodiniaceae</taxon>
        <taxon>Symbiodinium</taxon>
    </lineage>
</organism>
<sequence length="1009" mass="110506">MWLILQASLLLAAASGSEDGNCRREEVSMLQAVQTQAALTEMGRKQAQATNVTAGPCSQRMAFERSVHTFPIQNLYWLHIPKAGTSFIATVWNYACGQGKEMLDFTVSDKYAPHCGRCYDYALMERYPKHEYCTQDVLHSRFTTAHNPISTEKMQDMGMHAVAMFRQPNQRIISARNDGYHANGFSKAEFAALRAACGKPHSVECFARYPGIAGCMARMLTGGTCAESSAARSGPFDGGRALVDKAKKAIAQLAFVGLTERWNDSVCLFHRMFGGSINPAEFMNFHHNHKHDGKQMYEEDALNGFRDDADEEVYAAARARFESLLQEHVPAGESACDGLSQPAESDCRCETQRQQCGSVPGEESRNADVQCSAGSCKATDQQVPVELFNWALPLNFVMRKLGKRPHFGIPALDSQQVVSAYRNGEDHVELEASLKKLAAPGIAKHAAKLKKAWPEWGKMASGVPVPGAGLVLRECLLLSFVHAATALAQLSSKPLYNVWVVPPLREGLVLAIVLFGSKHPMALRLIHACQRAQAPDPEPSPTPRSRDPGRLAQPRCRAPAEPTKPQPKPPKSAAKARPKRPPMKGRTCPAWNAGSGLQPEKVEQMHSVGHVPKVPGTALGLDGGAEYMQTQSVRRHSDSRQTLSPVRQEFWTRREGQRELRHIQRQANAEVRRELQRPLSSDPAVGRRRQLELEAEGPRRASGTTSTPATPRSQTPEGGTPREPVWKQAARAHSRRAVSSASVQFERCKRQEAAIRAARATATPSPRSVTETKDLAIEKPRRSSSSSSGLSSSSSWQKEAEDLGEEKADARHFQLMEDARGKDNAYNKISSALESALAPAADGSSSSVSGCGSSNDSASPGPVAAQQTRGGPSLPHQPNTEESPYRSLAEVEERYLAAARKDPTTGLPICSTCGRLGHPLCGLRYWITLRSAWLRLPEEIVGEEPHSFEDPGSVQIARQAQIGFVREISEGEAEDLEDCLDAIQRPFPLLRRSIPLSQAVQYAEALWED</sequence>
<name>A0A812HWA6_9DINO</name>
<feature type="region of interest" description="Disordered" evidence="1">
    <location>
        <begin position="840"/>
        <end position="887"/>
    </location>
</feature>
<comment type="caution">
    <text evidence="3">The sequence shown here is derived from an EMBL/GenBank/DDBJ whole genome shotgun (WGS) entry which is preliminary data.</text>
</comment>
<feature type="region of interest" description="Disordered" evidence="1">
    <location>
        <begin position="532"/>
        <end position="596"/>
    </location>
</feature>
<feature type="compositionally biased region" description="Low complexity" evidence="1">
    <location>
        <begin position="783"/>
        <end position="795"/>
    </location>
</feature>
<feature type="compositionally biased region" description="Low complexity" evidence="1">
    <location>
        <begin position="754"/>
        <end position="763"/>
    </location>
</feature>
<feature type="compositionally biased region" description="Basic residues" evidence="1">
    <location>
        <begin position="574"/>
        <end position="583"/>
    </location>
</feature>
<gene>
    <name evidence="3" type="primary">CPK2</name>
    <name evidence="3" type="ORF">SNAT2548_LOCUS2049</name>
</gene>
<feature type="compositionally biased region" description="Basic and acidic residues" evidence="1">
    <location>
        <begin position="689"/>
        <end position="699"/>
    </location>
</feature>
<feature type="chain" id="PRO_5032677069" evidence="2">
    <location>
        <begin position="17"/>
        <end position="1009"/>
    </location>
</feature>
<evidence type="ECO:0000313" key="3">
    <source>
        <dbReference type="EMBL" id="CAE6962718.1"/>
    </source>
</evidence>
<feature type="compositionally biased region" description="Basic and acidic residues" evidence="1">
    <location>
        <begin position="770"/>
        <end position="781"/>
    </location>
</feature>
<protein>
    <submittedName>
        <fullName evidence="3">CPK2 protein</fullName>
    </submittedName>
</protein>
<feature type="signal peptide" evidence="2">
    <location>
        <begin position="1"/>
        <end position="16"/>
    </location>
</feature>
<feature type="compositionally biased region" description="Polar residues" evidence="1">
    <location>
        <begin position="702"/>
        <end position="717"/>
    </location>
</feature>
<feature type="compositionally biased region" description="Polar residues" evidence="1">
    <location>
        <begin position="865"/>
        <end position="882"/>
    </location>
</feature>